<sequence>MSVLPNFGGEYDQFGKKNVQREIFRDYRIIRKPQTRTTKAHIPTDVGIREKDLAVQQDDEFFEFDDDISCITTAPGNNKITKAPEYFHNYDDLDKTLRNNLNALKYEQITPVQRIIVPLITGKDGRHRDVICCARTGSGKTLGYLVGAINNVIFANRTFSNREYVVQHNVSVLIMLQNNNAAGQIYNLAKHLASKTSVIIGTAIGIINRSEEIEAFNHYGADILIATIGRLTDYLTTNPNLLKGVNLLVFDDAEAFMRDEDWQKAISLIRHKNTIEGPCQTVCLSAGFDKRSFEQFTSFVEPGFWFIDIASLNKVEKRIPQIFMDTANKDRTDEIMKLLMARSKNNRYPKTIIFCNSKEVATMLSHRLRLDHKIPETFRPYAAYYHGGTYEPQSVFNAFCAERGIGEDILGDDSIEIDVLVACDGMAYGINTKVELVINFDFPASLCIYAQRIGRLCRQGVKGESFTLLDSQSIRKNPARIENNIRNVLHAANEANARIPDSLELFVEGS</sequence>
<organism evidence="8 9">
    <name type="scientific">Panagrolaimus superbus</name>
    <dbReference type="NCBI Taxonomy" id="310955"/>
    <lineage>
        <taxon>Eukaryota</taxon>
        <taxon>Metazoa</taxon>
        <taxon>Ecdysozoa</taxon>
        <taxon>Nematoda</taxon>
        <taxon>Chromadorea</taxon>
        <taxon>Rhabditida</taxon>
        <taxon>Tylenchina</taxon>
        <taxon>Panagrolaimomorpha</taxon>
        <taxon>Panagrolaimoidea</taxon>
        <taxon>Panagrolaimidae</taxon>
        <taxon>Panagrolaimus</taxon>
    </lineage>
</organism>
<dbReference type="SUPFAM" id="SSF52540">
    <property type="entry name" value="P-loop containing nucleoside triphosphate hydrolases"/>
    <property type="match status" value="2"/>
</dbReference>
<comment type="similarity">
    <text evidence="5">Belongs to the DEAD box helicase family.</text>
</comment>
<dbReference type="InterPro" id="IPR011545">
    <property type="entry name" value="DEAD/DEAH_box_helicase_dom"/>
</dbReference>
<keyword evidence="5" id="KW-0347">Helicase</keyword>
<dbReference type="GO" id="GO:0003723">
    <property type="term" value="F:RNA binding"/>
    <property type="evidence" value="ECO:0007669"/>
    <property type="project" value="UniProtKB-UniRule"/>
</dbReference>
<evidence type="ECO:0000256" key="5">
    <source>
        <dbReference type="RuleBase" id="RU365068"/>
    </source>
</evidence>
<keyword evidence="4 5" id="KW-0694">RNA-binding</keyword>
<dbReference type="InterPro" id="IPR014001">
    <property type="entry name" value="Helicase_ATP-bd"/>
</dbReference>
<evidence type="ECO:0000256" key="2">
    <source>
        <dbReference type="ARBA" id="ARBA00022801"/>
    </source>
</evidence>
<comment type="catalytic activity">
    <reaction evidence="5">
        <text>ATP + H2O = ADP + phosphate + H(+)</text>
        <dbReference type="Rhea" id="RHEA:13065"/>
        <dbReference type="ChEBI" id="CHEBI:15377"/>
        <dbReference type="ChEBI" id="CHEBI:15378"/>
        <dbReference type="ChEBI" id="CHEBI:30616"/>
        <dbReference type="ChEBI" id="CHEBI:43474"/>
        <dbReference type="ChEBI" id="CHEBI:456216"/>
        <dbReference type="EC" id="3.6.4.13"/>
    </reaction>
</comment>
<keyword evidence="2 5" id="KW-0378">Hydrolase</keyword>
<dbReference type="PROSITE" id="PS51194">
    <property type="entry name" value="HELICASE_CTER"/>
    <property type="match status" value="1"/>
</dbReference>
<dbReference type="InterPro" id="IPR027417">
    <property type="entry name" value="P-loop_NTPase"/>
</dbReference>
<dbReference type="PROSITE" id="PS51192">
    <property type="entry name" value="HELICASE_ATP_BIND_1"/>
    <property type="match status" value="1"/>
</dbReference>
<dbReference type="SMART" id="SM00487">
    <property type="entry name" value="DEXDc"/>
    <property type="match status" value="1"/>
</dbReference>
<evidence type="ECO:0000313" key="9">
    <source>
        <dbReference type="WBParaSite" id="PSU_v2.g9346.t1"/>
    </source>
</evidence>
<feature type="domain" description="Helicase C-terminal" evidence="7">
    <location>
        <begin position="331"/>
        <end position="496"/>
    </location>
</feature>
<dbReference type="GO" id="GO:0016787">
    <property type="term" value="F:hydrolase activity"/>
    <property type="evidence" value="ECO:0007669"/>
    <property type="project" value="UniProtKB-KW"/>
</dbReference>
<evidence type="ECO:0000313" key="8">
    <source>
        <dbReference type="Proteomes" id="UP000887577"/>
    </source>
</evidence>
<evidence type="ECO:0000256" key="1">
    <source>
        <dbReference type="ARBA" id="ARBA00022741"/>
    </source>
</evidence>
<evidence type="ECO:0000256" key="3">
    <source>
        <dbReference type="ARBA" id="ARBA00022840"/>
    </source>
</evidence>
<evidence type="ECO:0000259" key="6">
    <source>
        <dbReference type="PROSITE" id="PS51192"/>
    </source>
</evidence>
<reference evidence="9" key="1">
    <citation type="submission" date="2022-11" db="UniProtKB">
        <authorList>
            <consortium name="WormBaseParasite"/>
        </authorList>
    </citation>
    <scope>IDENTIFICATION</scope>
</reference>
<dbReference type="PANTHER" id="PTHR24031">
    <property type="entry name" value="RNA HELICASE"/>
    <property type="match status" value="1"/>
</dbReference>
<protein>
    <recommendedName>
        <fullName evidence="5">ATP-dependent RNA helicase</fullName>
        <ecNumber evidence="5">3.6.4.13</ecNumber>
    </recommendedName>
</protein>
<keyword evidence="8" id="KW-1185">Reference proteome</keyword>
<feature type="domain" description="Helicase ATP-binding" evidence="6">
    <location>
        <begin position="121"/>
        <end position="306"/>
    </location>
</feature>
<comment type="domain">
    <text evidence="5">The Q motif is unique to and characteristic of the DEAD box family of RNA helicases and controls ATP binding and hydrolysis.</text>
</comment>
<name>A0A914ZGD1_9BILA</name>
<dbReference type="GO" id="GO:0003724">
    <property type="term" value="F:RNA helicase activity"/>
    <property type="evidence" value="ECO:0007669"/>
    <property type="project" value="UniProtKB-EC"/>
</dbReference>
<accession>A0A914ZGD1</accession>
<dbReference type="WBParaSite" id="PSU_v2.g9346.t1">
    <property type="protein sequence ID" value="PSU_v2.g9346.t1"/>
    <property type="gene ID" value="PSU_v2.g9346"/>
</dbReference>
<dbReference type="Proteomes" id="UP000887577">
    <property type="component" value="Unplaced"/>
</dbReference>
<comment type="function">
    <text evidence="5">RNA helicase.</text>
</comment>
<keyword evidence="3 5" id="KW-0067">ATP-binding</keyword>
<dbReference type="AlphaFoldDB" id="A0A914ZGD1"/>
<dbReference type="Gene3D" id="3.40.50.300">
    <property type="entry name" value="P-loop containing nucleotide triphosphate hydrolases"/>
    <property type="match status" value="2"/>
</dbReference>
<keyword evidence="1 5" id="KW-0547">Nucleotide-binding</keyword>
<dbReference type="SMART" id="SM00490">
    <property type="entry name" value="HELICc"/>
    <property type="match status" value="1"/>
</dbReference>
<evidence type="ECO:0000259" key="7">
    <source>
        <dbReference type="PROSITE" id="PS51194"/>
    </source>
</evidence>
<proteinExistence type="inferred from homology"/>
<dbReference type="GO" id="GO:0005524">
    <property type="term" value="F:ATP binding"/>
    <property type="evidence" value="ECO:0007669"/>
    <property type="project" value="UniProtKB-UniRule"/>
</dbReference>
<dbReference type="EC" id="3.6.4.13" evidence="5"/>
<dbReference type="InterPro" id="IPR001650">
    <property type="entry name" value="Helicase_C-like"/>
</dbReference>
<dbReference type="Pfam" id="PF00271">
    <property type="entry name" value="Helicase_C"/>
    <property type="match status" value="1"/>
</dbReference>
<dbReference type="Pfam" id="PF00270">
    <property type="entry name" value="DEAD"/>
    <property type="match status" value="1"/>
</dbReference>
<evidence type="ECO:0000256" key="4">
    <source>
        <dbReference type="ARBA" id="ARBA00022884"/>
    </source>
</evidence>